<proteinExistence type="predicted"/>
<dbReference type="OrthoDB" id="1274006at2"/>
<evidence type="ECO:0000313" key="3">
    <source>
        <dbReference type="Proteomes" id="UP000199354"/>
    </source>
</evidence>
<feature type="chain" id="PRO_5011677561" evidence="1">
    <location>
        <begin position="19"/>
        <end position="242"/>
    </location>
</feature>
<accession>A0A1G5F7W1</accession>
<gene>
    <name evidence="2" type="ORF">SAMN02927903_01203</name>
</gene>
<evidence type="ECO:0000313" key="2">
    <source>
        <dbReference type="EMBL" id="SCY35297.1"/>
    </source>
</evidence>
<sequence length="242" mass="26817">MKKLACIVLLVFSGLSFAQNVSDYQYVLVPTKFAFSKEVNPFGISTLTKGLLEKYKFKAFLDTDAIPDEILRFNCNKLYADVIEDNTITTTKLSIVLKDCKGTVVYQTAQGKSRTKEWRVGYNEALRDAGRSFDVLHYHYNGKNGGVSENAATALVVEPAAPVAPVNQGEGQLLFAQPIANGFQLIDSTPKIVMKILKTGASTVYLAEKEALEGVVRQQNGQWLFEYYQAGKLVAEPIQIKF</sequence>
<keyword evidence="1" id="KW-0732">Signal</keyword>
<dbReference type="STRING" id="490189.SAMN02927903_01203"/>
<evidence type="ECO:0000256" key="1">
    <source>
        <dbReference type="SAM" id="SignalP"/>
    </source>
</evidence>
<reference evidence="2 3" key="1">
    <citation type="submission" date="2016-10" db="EMBL/GenBank/DDBJ databases">
        <authorList>
            <person name="de Groot N.N."/>
        </authorList>
    </citation>
    <scope>NUCLEOTIDE SEQUENCE [LARGE SCALE GENOMIC DNA]</scope>
    <source>
        <strain evidence="2 3">CGMCC 1.7031</strain>
    </source>
</reference>
<dbReference type="EMBL" id="FMVF01000005">
    <property type="protein sequence ID" value="SCY35297.1"/>
    <property type="molecule type" value="Genomic_DNA"/>
</dbReference>
<feature type="signal peptide" evidence="1">
    <location>
        <begin position="1"/>
        <end position="18"/>
    </location>
</feature>
<keyword evidence="3" id="KW-1185">Reference proteome</keyword>
<protein>
    <submittedName>
        <fullName evidence="2">Uncharacterized protein</fullName>
    </submittedName>
</protein>
<dbReference type="Proteomes" id="UP000199354">
    <property type="component" value="Unassembled WGS sequence"/>
</dbReference>
<dbReference type="RefSeq" id="WP_091141399.1">
    <property type="nucleotide sequence ID" value="NZ_FMVF01000005.1"/>
</dbReference>
<name>A0A1G5F7W1_9FLAO</name>
<dbReference type="AlphaFoldDB" id="A0A1G5F7W1"/>
<organism evidence="2 3">
    <name type="scientific">Flavobacterium caeni</name>
    <dbReference type="NCBI Taxonomy" id="490189"/>
    <lineage>
        <taxon>Bacteria</taxon>
        <taxon>Pseudomonadati</taxon>
        <taxon>Bacteroidota</taxon>
        <taxon>Flavobacteriia</taxon>
        <taxon>Flavobacteriales</taxon>
        <taxon>Flavobacteriaceae</taxon>
        <taxon>Flavobacterium</taxon>
    </lineage>
</organism>